<keyword evidence="6" id="KW-0406">Ion transport</keyword>
<dbReference type="Pfam" id="PF01566">
    <property type="entry name" value="Nramp"/>
    <property type="match status" value="1"/>
</dbReference>
<dbReference type="PANTHER" id="PTHR11706:SF33">
    <property type="entry name" value="NATURAL RESISTANCE-ASSOCIATED MACROPHAGE PROTEIN 2"/>
    <property type="match status" value="1"/>
</dbReference>
<organism evidence="7 8">
    <name type="scientific">Pseudonocardia ammonioxydans</name>
    <dbReference type="NCBI Taxonomy" id="260086"/>
    <lineage>
        <taxon>Bacteria</taxon>
        <taxon>Bacillati</taxon>
        <taxon>Actinomycetota</taxon>
        <taxon>Actinomycetes</taxon>
        <taxon>Pseudonocardiales</taxon>
        <taxon>Pseudonocardiaceae</taxon>
        <taxon>Pseudonocardia</taxon>
    </lineage>
</organism>
<feature type="transmembrane region" description="Helical" evidence="6">
    <location>
        <begin position="397"/>
        <end position="419"/>
    </location>
</feature>
<feature type="transmembrane region" description="Helical" evidence="6">
    <location>
        <begin position="205"/>
        <end position="224"/>
    </location>
</feature>
<evidence type="ECO:0000256" key="2">
    <source>
        <dbReference type="ARBA" id="ARBA00022448"/>
    </source>
</evidence>
<feature type="transmembrane region" description="Helical" evidence="6">
    <location>
        <begin position="29"/>
        <end position="49"/>
    </location>
</feature>
<accession>A0A1I5G123</accession>
<dbReference type="Proteomes" id="UP000199614">
    <property type="component" value="Unassembled WGS sequence"/>
</dbReference>
<protein>
    <recommendedName>
        <fullName evidence="6">Divalent metal cation transporter MntH</fullName>
    </recommendedName>
</protein>
<keyword evidence="8" id="KW-1185">Reference proteome</keyword>
<feature type="transmembrane region" description="Helical" evidence="6">
    <location>
        <begin position="252"/>
        <end position="279"/>
    </location>
</feature>
<dbReference type="InterPro" id="IPR001046">
    <property type="entry name" value="NRAMP_fam"/>
</dbReference>
<evidence type="ECO:0000313" key="7">
    <source>
        <dbReference type="EMBL" id="SFO29271.1"/>
    </source>
</evidence>
<feature type="transmembrane region" description="Helical" evidence="6">
    <location>
        <begin position="106"/>
        <end position="132"/>
    </location>
</feature>
<evidence type="ECO:0000256" key="5">
    <source>
        <dbReference type="ARBA" id="ARBA00023136"/>
    </source>
</evidence>
<evidence type="ECO:0000256" key="3">
    <source>
        <dbReference type="ARBA" id="ARBA00022692"/>
    </source>
</evidence>
<feature type="transmembrane region" description="Helical" evidence="6">
    <location>
        <begin position="362"/>
        <end position="385"/>
    </location>
</feature>
<dbReference type="RefSeq" id="WP_093352683.1">
    <property type="nucleotide sequence ID" value="NZ_FOUY01000042.1"/>
</dbReference>
<feature type="transmembrane region" description="Helical" evidence="6">
    <location>
        <begin position="138"/>
        <end position="155"/>
    </location>
</feature>
<evidence type="ECO:0000313" key="8">
    <source>
        <dbReference type="Proteomes" id="UP000199614"/>
    </source>
</evidence>
<gene>
    <name evidence="6" type="primary">mntH</name>
    <name evidence="7" type="ORF">SAMN05216207_10427</name>
</gene>
<dbReference type="NCBIfam" id="NF037982">
    <property type="entry name" value="Nramp_1"/>
    <property type="match status" value="1"/>
</dbReference>
<reference evidence="7 8" key="1">
    <citation type="submission" date="2016-10" db="EMBL/GenBank/DDBJ databases">
        <authorList>
            <person name="de Groot N.N."/>
        </authorList>
    </citation>
    <scope>NUCLEOTIDE SEQUENCE [LARGE SCALE GENOMIC DNA]</scope>
    <source>
        <strain evidence="7 8">CGMCC 4.1877</strain>
    </source>
</reference>
<proteinExistence type="inferred from homology"/>
<keyword evidence="5 6" id="KW-0472">Membrane</keyword>
<feature type="transmembrane region" description="Helical" evidence="6">
    <location>
        <begin position="167"/>
        <end position="185"/>
    </location>
</feature>
<dbReference type="GO" id="GO:0015293">
    <property type="term" value="F:symporter activity"/>
    <property type="evidence" value="ECO:0007669"/>
    <property type="project" value="UniProtKB-UniRule"/>
</dbReference>
<comment type="function">
    <text evidence="6">H(+)-stimulated, divalent metal cation uptake system.</text>
</comment>
<dbReference type="NCBIfam" id="NF001923">
    <property type="entry name" value="PRK00701.1"/>
    <property type="match status" value="1"/>
</dbReference>
<dbReference type="STRING" id="260086.SAMN05216207_10427"/>
<keyword evidence="3 6" id="KW-0812">Transmembrane</keyword>
<comment type="subcellular location">
    <subcellularLocation>
        <location evidence="6">Cell membrane</location>
        <topology evidence="6">Multi-pass membrane protein</topology>
    </subcellularLocation>
    <subcellularLocation>
        <location evidence="1">Membrane</location>
        <topology evidence="1">Multi-pass membrane protein</topology>
    </subcellularLocation>
</comment>
<keyword evidence="2 6" id="KW-0813">Transport</keyword>
<feature type="transmembrane region" description="Helical" evidence="6">
    <location>
        <begin position="299"/>
        <end position="326"/>
    </location>
</feature>
<dbReference type="HAMAP" id="MF_00221">
    <property type="entry name" value="NRAMP"/>
    <property type="match status" value="1"/>
</dbReference>
<dbReference type="EMBL" id="FOUY01000042">
    <property type="protein sequence ID" value="SFO29271.1"/>
    <property type="molecule type" value="Genomic_DNA"/>
</dbReference>
<dbReference type="GO" id="GO:0034755">
    <property type="term" value="P:iron ion transmembrane transport"/>
    <property type="evidence" value="ECO:0007669"/>
    <property type="project" value="TreeGrafter"/>
</dbReference>
<evidence type="ECO:0000256" key="6">
    <source>
        <dbReference type="HAMAP-Rule" id="MF_00221"/>
    </source>
</evidence>
<dbReference type="NCBIfam" id="TIGR01197">
    <property type="entry name" value="nramp"/>
    <property type="match status" value="1"/>
</dbReference>
<keyword evidence="4 6" id="KW-1133">Transmembrane helix</keyword>
<dbReference type="GO" id="GO:0015086">
    <property type="term" value="F:cadmium ion transmembrane transporter activity"/>
    <property type="evidence" value="ECO:0007669"/>
    <property type="project" value="TreeGrafter"/>
</dbReference>
<dbReference type="GO" id="GO:0005886">
    <property type="term" value="C:plasma membrane"/>
    <property type="evidence" value="ECO:0007669"/>
    <property type="project" value="UniProtKB-SubCell"/>
</dbReference>
<dbReference type="PRINTS" id="PR00447">
    <property type="entry name" value="NATRESASSCMP"/>
</dbReference>
<sequence length="424" mass="44319">MGAIAAARAEQRRTVTVEQLRRRGWRGRLAVLGPAFVAAVAYVDPGNFATNFSAGAGYGYLLVWVIVVANLMAMLIQSLSAKLGLATGRSLPELCREHLSRWGTRFMWAQAELVAIATDLAEVIGGAVALHLLFGLPLLHGGLITGAIAFGLLGLQSRGHRPFERAIVFLLAIILVGLVSTLFRTDVDAGALAAGLVPGFAGIDSLVLATGILGATVMPHVIYLHSALTQRRLVCRSAEDTRFLLRTGRTDIVLGMGLAGLVNLSMLVVAAALFAGTGVPGTDTLEGIFAGLGTQLDAVAAYGFAIALLASGFASSGVGTYAGQVIMEGFLRRRIPLLLRRLLTLAPALVVLGFGVDPTQALVLSQVVLSFGIPFALAPLVWLTAKRSVMGELVNHRVTTAAAIVVTAVVVALNGVLVWETFGG</sequence>
<evidence type="ECO:0000256" key="1">
    <source>
        <dbReference type="ARBA" id="ARBA00004141"/>
    </source>
</evidence>
<keyword evidence="6" id="KW-1003">Cell membrane</keyword>
<dbReference type="PANTHER" id="PTHR11706">
    <property type="entry name" value="SOLUTE CARRIER PROTEIN FAMILY 11 MEMBER"/>
    <property type="match status" value="1"/>
</dbReference>
<dbReference type="AlphaFoldDB" id="A0A1I5G123"/>
<keyword evidence="6" id="KW-0769">Symport</keyword>
<dbReference type="OrthoDB" id="9787548at2"/>
<evidence type="ECO:0000256" key="4">
    <source>
        <dbReference type="ARBA" id="ARBA00022989"/>
    </source>
</evidence>
<comment type="similarity">
    <text evidence="6">Belongs to the NRAMP family.</text>
</comment>
<feature type="transmembrane region" description="Helical" evidence="6">
    <location>
        <begin position="338"/>
        <end position="356"/>
    </location>
</feature>
<dbReference type="GO" id="GO:0046872">
    <property type="term" value="F:metal ion binding"/>
    <property type="evidence" value="ECO:0007669"/>
    <property type="project" value="UniProtKB-UniRule"/>
</dbReference>
<dbReference type="GO" id="GO:0005384">
    <property type="term" value="F:manganese ion transmembrane transporter activity"/>
    <property type="evidence" value="ECO:0007669"/>
    <property type="project" value="TreeGrafter"/>
</dbReference>
<feature type="transmembrane region" description="Helical" evidence="6">
    <location>
        <begin position="61"/>
        <end position="85"/>
    </location>
</feature>
<name>A0A1I5G123_PSUAM</name>